<dbReference type="AlphaFoldDB" id="I0IEE8"/>
<keyword evidence="6 7" id="KW-0012">Acyltransferase</keyword>
<keyword evidence="4 7" id="KW-0808">Transferase</keyword>
<evidence type="ECO:0000256" key="2">
    <source>
        <dbReference type="ARBA" id="ARBA00022475"/>
    </source>
</evidence>
<dbReference type="InterPro" id="IPR004960">
    <property type="entry name" value="LipA_acyltrans"/>
</dbReference>
<keyword evidence="3" id="KW-0997">Cell inner membrane</keyword>
<gene>
    <name evidence="7" type="ordered locus">PSMK_14770</name>
</gene>
<evidence type="ECO:0000256" key="5">
    <source>
        <dbReference type="ARBA" id="ARBA00023136"/>
    </source>
</evidence>
<protein>
    <submittedName>
        <fullName evidence="7">Putative acyltransferase</fullName>
        <ecNumber evidence="7">2.3.1.-</ecNumber>
    </submittedName>
</protein>
<dbReference type="Proteomes" id="UP000007881">
    <property type="component" value="Chromosome"/>
</dbReference>
<evidence type="ECO:0000313" key="7">
    <source>
        <dbReference type="EMBL" id="BAM03636.1"/>
    </source>
</evidence>
<reference evidence="7 8" key="1">
    <citation type="submission" date="2012-02" db="EMBL/GenBank/DDBJ databases">
        <title>Complete genome sequence of Phycisphaera mikurensis NBRC 102666.</title>
        <authorList>
            <person name="Ankai A."/>
            <person name="Hosoyama A."/>
            <person name="Terui Y."/>
            <person name="Sekine M."/>
            <person name="Fukai R."/>
            <person name="Kato Y."/>
            <person name="Nakamura S."/>
            <person name="Yamada-Narita S."/>
            <person name="Kawakoshi A."/>
            <person name="Fukunaga Y."/>
            <person name="Yamazaki S."/>
            <person name="Fujita N."/>
        </authorList>
    </citation>
    <scope>NUCLEOTIDE SEQUENCE [LARGE SCALE GENOMIC DNA]</scope>
    <source>
        <strain evidence="8">NBRC 102666 / KCTC 22515 / FYK2301M01</strain>
    </source>
</reference>
<proteinExistence type="predicted"/>
<dbReference type="KEGG" id="phm:PSMK_14770"/>
<dbReference type="GO" id="GO:0005886">
    <property type="term" value="C:plasma membrane"/>
    <property type="evidence" value="ECO:0007669"/>
    <property type="project" value="UniProtKB-SubCell"/>
</dbReference>
<dbReference type="GO" id="GO:0016746">
    <property type="term" value="F:acyltransferase activity"/>
    <property type="evidence" value="ECO:0007669"/>
    <property type="project" value="UniProtKB-KW"/>
</dbReference>
<evidence type="ECO:0000256" key="3">
    <source>
        <dbReference type="ARBA" id="ARBA00022519"/>
    </source>
</evidence>
<dbReference type="GO" id="GO:0009247">
    <property type="term" value="P:glycolipid biosynthetic process"/>
    <property type="evidence" value="ECO:0007669"/>
    <property type="project" value="UniProtKB-ARBA"/>
</dbReference>
<dbReference type="Pfam" id="PF03279">
    <property type="entry name" value="Lip_A_acyltrans"/>
    <property type="match status" value="1"/>
</dbReference>
<name>I0IEE8_PHYMF</name>
<dbReference type="STRING" id="1142394.PSMK_14770"/>
<evidence type="ECO:0000256" key="6">
    <source>
        <dbReference type="ARBA" id="ARBA00023315"/>
    </source>
</evidence>
<evidence type="ECO:0000256" key="1">
    <source>
        <dbReference type="ARBA" id="ARBA00004533"/>
    </source>
</evidence>
<dbReference type="OrthoDB" id="9801955at2"/>
<comment type="subcellular location">
    <subcellularLocation>
        <location evidence="1">Cell inner membrane</location>
    </subcellularLocation>
</comment>
<evidence type="ECO:0000256" key="4">
    <source>
        <dbReference type="ARBA" id="ARBA00022679"/>
    </source>
</evidence>
<keyword evidence="2" id="KW-1003">Cell membrane</keyword>
<organism evidence="7 8">
    <name type="scientific">Phycisphaera mikurensis (strain NBRC 102666 / KCTC 22515 / FYK2301M01)</name>
    <dbReference type="NCBI Taxonomy" id="1142394"/>
    <lineage>
        <taxon>Bacteria</taxon>
        <taxon>Pseudomonadati</taxon>
        <taxon>Planctomycetota</taxon>
        <taxon>Phycisphaerae</taxon>
        <taxon>Phycisphaerales</taxon>
        <taxon>Phycisphaeraceae</taxon>
        <taxon>Phycisphaera</taxon>
    </lineage>
</organism>
<dbReference type="PANTHER" id="PTHR30606">
    <property type="entry name" value="LIPID A BIOSYNTHESIS LAUROYL ACYLTRANSFERASE"/>
    <property type="match status" value="1"/>
</dbReference>
<dbReference type="EC" id="2.3.1.-" evidence="7"/>
<dbReference type="HOGENOM" id="CLU_049421_4_2_0"/>
<dbReference type="CDD" id="cd07984">
    <property type="entry name" value="LPLAT_LABLAT-like"/>
    <property type="match status" value="1"/>
</dbReference>
<dbReference type="EMBL" id="AP012338">
    <property type="protein sequence ID" value="BAM03636.1"/>
    <property type="molecule type" value="Genomic_DNA"/>
</dbReference>
<sequence>MAKKTFIQTWGEYGAARAAAASMDAFPIDANLRTAAWIGRVVDRLDRKHRGRGQRHIRECFPSWSDEKVRRCHEASIEHLVQLALEVVQTPRLVTPGSWHRHVSIANLGPALELMNRREPCLMVTGHLGNWELLGHVMAMLGYPLNAISRPLDNAALNRWMVDSRARRGLKLIVKWGAVEEMNAALDVGEPVSFLADQNAGDKGIFVPFFGRLGSTYKSIAILAIRKKLPIVCGCAQRVGPGFRYELNVQDVIQPADWADRDDAIFYVCARYVRALENMIRRRPAQYFWMHRRWKSRPRWEKADKPLPASVAEKLRSLPWMTEGEMERILDWTQRDRAALRGSNKTA</sequence>
<dbReference type="RefSeq" id="WP_014436854.1">
    <property type="nucleotide sequence ID" value="NC_017080.1"/>
</dbReference>
<accession>I0IEE8</accession>
<keyword evidence="5" id="KW-0472">Membrane</keyword>
<evidence type="ECO:0000313" key="8">
    <source>
        <dbReference type="Proteomes" id="UP000007881"/>
    </source>
</evidence>
<dbReference type="eggNOG" id="COG1560">
    <property type="taxonomic scope" value="Bacteria"/>
</dbReference>
<keyword evidence="8" id="KW-1185">Reference proteome</keyword>
<dbReference type="PANTHER" id="PTHR30606:SF10">
    <property type="entry name" value="PHOSPHATIDYLINOSITOL MANNOSIDE ACYLTRANSFERASE"/>
    <property type="match status" value="1"/>
</dbReference>